<reference evidence="1 2" key="1">
    <citation type="journal article" date="2018" name="Proc. Natl. Acad. Sci. U.S.A.">
        <title>Linking secondary metabolites to gene clusters through genome sequencing of six diverse Aspergillus species.</title>
        <authorList>
            <person name="Kaerboelling I."/>
            <person name="Vesth T.C."/>
            <person name="Frisvad J.C."/>
            <person name="Nybo J.L."/>
            <person name="Theobald S."/>
            <person name="Kuo A."/>
            <person name="Bowyer P."/>
            <person name="Matsuda Y."/>
            <person name="Mondo S."/>
            <person name="Lyhne E.K."/>
            <person name="Kogle M.E."/>
            <person name="Clum A."/>
            <person name="Lipzen A."/>
            <person name="Salamov A."/>
            <person name="Ngan C.Y."/>
            <person name="Daum C."/>
            <person name="Chiniquy J."/>
            <person name="Barry K."/>
            <person name="LaButti K."/>
            <person name="Haridas S."/>
            <person name="Simmons B.A."/>
            <person name="Magnuson J.K."/>
            <person name="Mortensen U.H."/>
            <person name="Larsen T.O."/>
            <person name="Grigoriev I.V."/>
            <person name="Baker S.E."/>
            <person name="Andersen M.R."/>
        </authorList>
    </citation>
    <scope>NUCLEOTIDE SEQUENCE [LARGE SCALE GENOMIC DNA]</scope>
    <source>
        <strain evidence="1 2">IBT 24754</strain>
    </source>
</reference>
<accession>A0A2T5LSY3</accession>
<sequence>MLGPSAHKSAHAHAHRFSGTAVLSVFTRQGLLQSLRHLTCLHSPRFCVWVRLVPYSYCVVVPESCRQCRGTT</sequence>
<evidence type="ECO:0000313" key="1">
    <source>
        <dbReference type="EMBL" id="PTU19389.1"/>
    </source>
</evidence>
<gene>
    <name evidence="1" type="ORF">P175DRAFT_0502929</name>
</gene>
<dbReference type="AlphaFoldDB" id="A0A2T5LSY3"/>
<organism evidence="1 2">
    <name type="scientific">Aspergillus ochraceoroseus IBT 24754</name>
    <dbReference type="NCBI Taxonomy" id="1392256"/>
    <lineage>
        <taxon>Eukaryota</taxon>
        <taxon>Fungi</taxon>
        <taxon>Dikarya</taxon>
        <taxon>Ascomycota</taxon>
        <taxon>Pezizomycotina</taxon>
        <taxon>Eurotiomycetes</taxon>
        <taxon>Eurotiomycetidae</taxon>
        <taxon>Eurotiales</taxon>
        <taxon>Aspergillaceae</taxon>
        <taxon>Aspergillus</taxon>
        <taxon>Aspergillus subgen. Nidulantes</taxon>
    </lineage>
</organism>
<protein>
    <submittedName>
        <fullName evidence="1">Uncharacterized protein</fullName>
    </submittedName>
</protein>
<dbReference type="VEuPathDB" id="FungiDB:P175DRAFT_0502929"/>
<evidence type="ECO:0000313" key="2">
    <source>
        <dbReference type="Proteomes" id="UP000244073"/>
    </source>
</evidence>
<dbReference type="Proteomes" id="UP000244073">
    <property type="component" value="Unassembled WGS sequence"/>
</dbReference>
<dbReference type="GeneID" id="63814389"/>
<comment type="caution">
    <text evidence="1">The sequence shown here is derived from an EMBL/GenBank/DDBJ whole genome shotgun (WGS) entry which is preliminary data.</text>
</comment>
<proteinExistence type="predicted"/>
<dbReference type="EMBL" id="MSFN02000006">
    <property type="protein sequence ID" value="PTU19389.1"/>
    <property type="molecule type" value="Genomic_DNA"/>
</dbReference>
<dbReference type="RefSeq" id="XP_040750781.1">
    <property type="nucleotide sequence ID" value="XM_040897507.1"/>
</dbReference>
<name>A0A2T5LSY3_9EURO</name>